<dbReference type="SUPFAM" id="SSF159245">
    <property type="entry name" value="AttH-like"/>
    <property type="match status" value="1"/>
</dbReference>
<dbReference type="Gene3D" id="2.40.370.10">
    <property type="entry name" value="AttH-like domain"/>
    <property type="match status" value="2"/>
</dbReference>
<evidence type="ECO:0000259" key="3">
    <source>
        <dbReference type="Pfam" id="PF07143"/>
    </source>
</evidence>
<evidence type="ECO:0000256" key="2">
    <source>
        <dbReference type="ARBA" id="ARBA00022842"/>
    </source>
</evidence>
<organism evidence="4 5">
    <name type="scientific">Bauldia litoralis</name>
    <dbReference type="NCBI Taxonomy" id="665467"/>
    <lineage>
        <taxon>Bacteria</taxon>
        <taxon>Pseudomonadati</taxon>
        <taxon>Pseudomonadota</taxon>
        <taxon>Alphaproteobacteria</taxon>
        <taxon>Hyphomicrobiales</taxon>
        <taxon>Kaistiaceae</taxon>
        <taxon>Bauldia</taxon>
    </lineage>
</organism>
<dbReference type="STRING" id="665467.SAMN02982931_00345"/>
<dbReference type="Proteomes" id="UP000199071">
    <property type="component" value="Unassembled WGS sequence"/>
</dbReference>
<dbReference type="InterPro" id="IPR023374">
    <property type="entry name" value="AttH-like_dom_sf"/>
</dbReference>
<dbReference type="AlphaFoldDB" id="A0A1G6A9I4"/>
<evidence type="ECO:0000313" key="4">
    <source>
        <dbReference type="EMBL" id="SDB05087.1"/>
    </source>
</evidence>
<dbReference type="EMBL" id="FMXQ01000001">
    <property type="protein sequence ID" value="SDB05087.1"/>
    <property type="molecule type" value="Genomic_DNA"/>
</dbReference>
<dbReference type="Pfam" id="PF00348">
    <property type="entry name" value="polyprenyl_synt"/>
    <property type="match status" value="1"/>
</dbReference>
<dbReference type="SFLD" id="SFLDS00005">
    <property type="entry name" value="Isoprenoid_Synthase_Type_I"/>
    <property type="match status" value="1"/>
</dbReference>
<dbReference type="PROSITE" id="PS00723">
    <property type="entry name" value="POLYPRENYL_SYNTHASE_1"/>
    <property type="match status" value="1"/>
</dbReference>
<dbReference type="SUPFAM" id="SSF48576">
    <property type="entry name" value="Terpenoid synthases"/>
    <property type="match status" value="1"/>
</dbReference>
<dbReference type="GO" id="GO:0008299">
    <property type="term" value="P:isoprenoid biosynthetic process"/>
    <property type="evidence" value="ECO:0007669"/>
    <property type="project" value="InterPro"/>
</dbReference>
<dbReference type="OrthoDB" id="7415085at2"/>
<dbReference type="PANTHER" id="PTHR12001">
    <property type="entry name" value="GERANYLGERANYL PYROPHOSPHATE SYNTHASE"/>
    <property type="match status" value="1"/>
</dbReference>
<keyword evidence="5" id="KW-1185">Reference proteome</keyword>
<protein>
    <submittedName>
        <fullName evidence="4">Geranylgeranyl pyrophosphate synthase</fullName>
    </submittedName>
</protein>
<dbReference type="InterPro" id="IPR033749">
    <property type="entry name" value="Polyprenyl_synt_CS"/>
</dbReference>
<dbReference type="InterPro" id="IPR010791">
    <property type="entry name" value="AttH_dom"/>
</dbReference>
<evidence type="ECO:0000256" key="1">
    <source>
        <dbReference type="ARBA" id="ARBA00022723"/>
    </source>
</evidence>
<name>A0A1G6A9I4_9HYPH</name>
<dbReference type="Gene3D" id="1.10.600.10">
    <property type="entry name" value="Farnesyl Diphosphate Synthase"/>
    <property type="match status" value="1"/>
</dbReference>
<dbReference type="GO" id="GO:0004659">
    <property type="term" value="F:prenyltransferase activity"/>
    <property type="evidence" value="ECO:0007669"/>
    <property type="project" value="InterPro"/>
</dbReference>
<keyword evidence="1" id="KW-0479">Metal-binding</keyword>
<dbReference type="PANTHER" id="PTHR12001:SF44">
    <property type="entry name" value="GERANYLGERANYL PYROPHOSPHATE SYNTHASE"/>
    <property type="match status" value="1"/>
</dbReference>
<gene>
    <name evidence="4" type="ORF">SAMN02982931_00345</name>
</gene>
<dbReference type="GO" id="GO:0046872">
    <property type="term" value="F:metal ion binding"/>
    <property type="evidence" value="ECO:0007669"/>
    <property type="project" value="UniProtKB-KW"/>
</dbReference>
<dbReference type="InterPro" id="IPR008949">
    <property type="entry name" value="Isoprenoid_synthase_dom_sf"/>
</dbReference>
<accession>A0A1G6A9I4</accession>
<dbReference type="Pfam" id="PF17186">
    <property type="entry name" value="Lipocalin_9"/>
    <property type="match status" value="1"/>
</dbReference>
<reference evidence="4 5" key="1">
    <citation type="submission" date="2016-10" db="EMBL/GenBank/DDBJ databases">
        <authorList>
            <person name="de Groot N.N."/>
        </authorList>
    </citation>
    <scope>NUCLEOTIDE SEQUENCE [LARGE SCALE GENOMIC DNA]</scope>
    <source>
        <strain evidence="4 5">ATCC 35022</strain>
    </source>
</reference>
<evidence type="ECO:0000313" key="5">
    <source>
        <dbReference type="Proteomes" id="UP000199071"/>
    </source>
</evidence>
<feature type="domain" description="AttH" evidence="3">
    <location>
        <begin position="25"/>
        <end position="221"/>
    </location>
</feature>
<dbReference type="Pfam" id="PF07143">
    <property type="entry name" value="CrtC"/>
    <property type="match status" value="1"/>
</dbReference>
<proteinExistence type="predicted"/>
<keyword evidence="2" id="KW-0460">Magnesium</keyword>
<dbReference type="InterPro" id="IPR000092">
    <property type="entry name" value="Polyprenyl_synt"/>
</dbReference>
<sequence length="729" mass="80308">MILLNAGGHRFVNPDLSPRREASLEWWFVHGHVTSATVGRRQFMLSVFRQSPRPEDADGHMLLLSVYDEATGRHTATSHVSPELVDHFVATAGDELEEAGVDPNLIAAYTAEIARDGVPSPIRLLPDPVAIAADPLRLSWGDLSLAHRGDDLTLGFRMPDTGTLCDLRLTPEAAWLREPEGDGPRPFGAMAYESCPRLSLTGVVDGAAVTGEAWIDHQWGDYGWLKTRDDGGDILGWDWLGINLADGADLMIGVRRNMRTMEPVSRFAVLYAPGAPPRMVDDVDLTERRRWLSRRSMIDYPVEWDIAIPSLGVDLVFSPAIDDQEIPVFGVINGIWEGVGRVEGTVGGKPATGRARLELNGYGFALDTEAWQRRWVDRIDDTLRTFLPERLDDRQLAAYVGAPRWSFDCGAQTEMLATPVWDLIGRGGKHWRPVYGLILLDALGIDVAPYETLISVIPEFVHNGSVIVDDIEDGSETRRGEATIHRRYGLPTAINAGNQLYFLPLLALSEHPELTPAQRDEIYRVIVTMFVQAHLGQAQDLHWSRPGHPRGDAFWRSEDLAGQILQAHAYKTAAAVRVISEIVCIIADADPALRAACTRFGESWGVAFQVVDDVNNFTKAPRWGKVRGEDIAAGKASYVTHKAIARLDGDDRARLIAILDDTDLRMSEAGLAEGIALVERSGALEAARADAKALVEADWPSFAAALPPTQSKIMLRIFVTNLLSLPFEM</sequence>